<dbReference type="RefSeq" id="WP_197007100.1">
    <property type="nucleotide sequence ID" value="NZ_BONS01000005.1"/>
</dbReference>
<proteinExistence type="predicted"/>
<dbReference type="AlphaFoldDB" id="A0A8J7GH26"/>
<organism evidence="2 3">
    <name type="scientific">Longispora fulva</name>
    <dbReference type="NCBI Taxonomy" id="619741"/>
    <lineage>
        <taxon>Bacteria</taxon>
        <taxon>Bacillati</taxon>
        <taxon>Actinomycetota</taxon>
        <taxon>Actinomycetes</taxon>
        <taxon>Micromonosporales</taxon>
        <taxon>Micromonosporaceae</taxon>
        <taxon>Longispora</taxon>
    </lineage>
</organism>
<dbReference type="Proteomes" id="UP000622552">
    <property type="component" value="Unassembled WGS sequence"/>
</dbReference>
<feature type="domain" description="SseB protein N-terminal" evidence="1">
    <location>
        <begin position="146"/>
        <end position="258"/>
    </location>
</feature>
<gene>
    <name evidence="2" type="ORF">IW245_006762</name>
</gene>
<dbReference type="Pfam" id="PF07179">
    <property type="entry name" value="SseB"/>
    <property type="match status" value="2"/>
</dbReference>
<feature type="domain" description="SseB protein N-terminal" evidence="1">
    <location>
        <begin position="16"/>
        <end position="124"/>
    </location>
</feature>
<dbReference type="InterPro" id="IPR009839">
    <property type="entry name" value="SseB_N"/>
</dbReference>
<comment type="caution">
    <text evidence="2">The sequence shown here is derived from an EMBL/GenBank/DDBJ whole genome shotgun (WGS) entry which is preliminary data.</text>
</comment>
<protein>
    <recommendedName>
        <fullName evidence="1">SseB protein N-terminal domain-containing protein</fullName>
    </recommendedName>
</protein>
<evidence type="ECO:0000313" key="3">
    <source>
        <dbReference type="Proteomes" id="UP000622552"/>
    </source>
</evidence>
<reference evidence="2" key="1">
    <citation type="submission" date="2020-11" db="EMBL/GenBank/DDBJ databases">
        <title>Sequencing the genomes of 1000 actinobacteria strains.</title>
        <authorList>
            <person name="Klenk H.-P."/>
        </authorList>
    </citation>
    <scope>NUCLEOTIDE SEQUENCE</scope>
    <source>
        <strain evidence="2">DSM 45356</strain>
    </source>
</reference>
<sequence>MDAASWEPANDVEHALRRVLLDGDQRAYLDILGTAPLYVPTEASAYQEGRAALFVWDIDGMRFAPVFTSPDALELAVAEHGQSADAYHVVTYPQLVEIWPDPTLRLAIDPNLPIGAFLNIDDIATGADLLTAAELGVAFTPSNPVEELLAEAAAAGDSSGFLDALVASVVLLPISRPLSGVEDIESPGFPWRDLPGAAEPTIAVFTSPERLAEAWPDVPPSAPVPVVRLADAWPDARYRLVVNPGSVLEATFAGDELRGLVDWGQDMLSRYDESRASVPRAVERAAPPLVMLQKVLAHGEADHYVRGGRHTVTGFVYPYDPVGRATPAGLYAALDLGPDDGFDPADPEVHLLRWPAHRPELYRLAVGGPDEATRAANDGWMIEPAPFRGGGATSAGVPQLKADSVAVPHDAVLVRLGADGEERLVASYDADHGAWVPVATVDLRSALVGP</sequence>
<accession>A0A8J7GH26</accession>
<name>A0A8J7GH26_9ACTN</name>
<dbReference type="EMBL" id="JADOUF010000001">
    <property type="protein sequence ID" value="MBG6140568.1"/>
    <property type="molecule type" value="Genomic_DNA"/>
</dbReference>
<evidence type="ECO:0000259" key="1">
    <source>
        <dbReference type="Pfam" id="PF07179"/>
    </source>
</evidence>
<evidence type="ECO:0000313" key="2">
    <source>
        <dbReference type="EMBL" id="MBG6140568.1"/>
    </source>
</evidence>
<keyword evidence="3" id="KW-1185">Reference proteome</keyword>